<protein>
    <submittedName>
        <fullName evidence="2">Uncharacterized protein</fullName>
    </submittedName>
</protein>
<feature type="transmembrane region" description="Helical" evidence="1">
    <location>
        <begin position="128"/>
        <end position="149"/>
    </location>
</feature>
<keyword evidence="3" id="KW-1185">Reference proteome</keyword>
<name>W4PY03_9BACI</name>
<dbReference type="EMBL" id="BAUT01000002">
    <property type="protein sequence ID" value="GAE24555.1"/>
    <property type="molecule type" value="Genomic_DNA"/>
</dbReference>
<dbReference type="InterPro" id="IPR048147">
    <property type="entry name" value="CBO0543-like"/>
</dbReference>
<feature type="transmembrane region" description="Helical" evidence="1">
    <location>
        <begin position="68"/>
        <end position="86"/>
    </location>
</feature>
<accession>W4PY03</accession>
<dbReference type="RefSeq" id="WP_034741685.1">
    <property type="nucleotide sequence ID" value="NZ_BAUT01000002.1"/>
</dbReference>
<keyword evidence="1" id="KW-0472">Membrane</keyword>
<gene>
    <name evidence="2" type="ORF">JCM9140_493</name>
</gene>
<evidence type="ECO:0000256" key="1">
    <source>
        <dbReference type="SAM" id="Phobius"/>
    </source>
</evidence>
<evidence type="ECO:0000313" key="3">
    <source>
        <dbReference type="Proteomes" id="UP000018890"/>
    </source>
</evidence>
<sequence>MNRVEERLFLYVTSVVAAVLLPFAIIKKPLKDWIIVYLVSCIGNSYADRFLVSKGYLEYKVKPFSKKVPIHLPFDFLIYPLLLLYFNQWTLHSKPAGLLGKLFILVIPQVIIETIAEKKTNLISWKNGWSGTHSFISLLVKFLMCRFIISIIRKVNTKQLSVQD</sequence>
<feature type="transmembrane region" description="Helical" evidence="1">
    <location>
        <begin position="98"/>
        <end position="116"/>
    </location>
</feature>
<organism evidence="2 3">
    <name type="scientific">Halalkalibacter wakoensis JCM 9140</name>
    <dbReference type="NCBI Taxonomy" id="1236970"/>
    <lineage>
        <taxon>Bacteria</taxon>
        <taxon>Bacillati</taxon>
        <taxon>Bacillota</taxon>
        <taxon>Bacilli</taxon>
        <taxon>Bacillales</taxon>
        <taxon>Bacillaceae</taxon>
        <taxon>Halalkalibacter</taxon>
    </lineage>
</organism>
<dbReference type="Proteomes" id="UP000018890">
    <property type="component" value="Unassembled WGS sequence"/>
</dbReference>
<evidence type="ECO:0000313" key="2">
    <source>
        <dbReference type="EMBL" id="GAE24555.1"/>
    </source>
</evidence>
<proteinExistence type="predicted"/>
<dbReference type="OrthoDB" id="2622010at2"/>
<keyword evidence="1" id="KW-0812">Transmembrane</keyword>
<comment type="caution">
    <text evidence="2">The sequence shown here is derived from an EMBL/GenBank/DDBJ whole genome shotgun (WGS) entry which is preliminary data.</text>
</comment>
<reference evidence="2" key="1">
    <citation type="journal article" date="2014" name="Genome Announc.">
        <title>Draft Genome Sequences of Three Alkaliphilic Bacillus Strains, Bacillus wakoensis JCM 9140T, Bacillus akibai JCM 9157T, and Bacillus hemicellulosilyticus JCM 9152T.</title>
        <authorList>
            <person name="Yuki M."/>
            <person name="Oshima K."/>
            <person name="Suda W."/>
            <person name="Oshida Y."/>
            <person name="Kitamura K."/>
            <person name="Iida T."/>
            <person name="Hattori M."/>
            <person name="Ohkuma M."/>
        </authorList>
    </citation>
    <scope>NUCLEOTIDE SEQUENCE [LARGE SCALE GENOMIC DNA]</scope>
    <source>
        <strain evidence="2">JCM 9140</strain>
    </source>
</reference>
<dbReference type="NCBIfam" id="NF041644">
    <property type="entry name" value="CBO0543_fam"/>
    <property type="match status" value="1"/>
</dbReference>
<keyword evidence="1" id="KW-1133">Transmembrane helix</keyword>
<feature type="transmembrane region" description="Helical" evidence="1">
    <location>
        <begin position="7"/>
        <end position="26"/>
    </location>
</feature>
<dbReference type="STRING" id="1236970.JCM9140_493"/>
<dbReference type="AlphaFoldDB" id="W4PY03"/>